<comment type="caution">
    <text evidence="1">The sequence shown here is derived from an EMBL/GenBank/DDBJ whole genome shotgun (WGS) entry which is preliminary data.</text>
</comment>
<dbReference type="EMBL" id="BROD01000001">
    <property type="protein sequence ID" value="GKX68055.1"/>
    <property type="molecule type" value="Genomic_DNA"/>
</dbReference>
<accession>A0ACB5RG29</accession>
<evidence type="ECO:0000313" key="1">
    <source>
        <dbReference type="EMBL" id="GKX68055.1"/>
    </source>
</evidence>
<reference evidence="1" key="1">
    <citation type="journal article" date="2025" name="Int. J. Syst. Evol. Microbiol.">
        <title>Inconstantimicrobium mannanitabidum sp. nov., a novel member of the family Clostridiaceae isolated from anoxic soil under the treatment of reductive soil disinfestation.</title>
        <authorList>
            <person name="Ueki A."/>
            <person name="Tonouchi A."/>
            <person name="Honma S."/>
            <person name="Kaku N."/>
            <person name="Ueki K."/>
        </authorList>
    </citation>
    <scope>NUCLEOTIDE SEQUENCE</scope>
    <source>
        <strain evidence="1">TW13</strain>
    </source>
</reference>
<dbReference type="Proteomes" id="UP001058074">
    <property type="component" value="Unassembled WGS sequence"/>
</dbReference>
<protein>
    <submittedName>
        <fullName evidence="1">Uncharacterized protein</fullName>
    </submittedName>
</protein>
<proteinExistence type="predicted"/>
<keyword evidence="2" id="KW-1185">Reference proteome</keyword>
<evidence type="ECO:0000313" key="2">
    <source>
        <dbReference type="Proteomes" id="UP001058074"/>
    </source>
</evidence>
<sequence length="119" mass="13780">MNKIIILGRLVRNPELKKTEDGERVFTRFTVAVEQNFKAIDGTRKADFIPVIVWGKKAEIICKYLKKSDFISVSGRLRACSYDDAEGKRKYIAEVVAEDFKFITYNKKEVENEILDQVE</sequence>
<organism evidence="1 2">
    <name type="scientific">Inconstantimicrobium mannanitabidum</name>
    <dbReference type="NCBI Taxonomy" id="1604901"/>
    <lineage>
        <taxon>Bacteria</taxon>
        <taxon>Bacillati</taxon>
        <taxon>Bacillota</taxon>
        <taxon>Clostridia</taxon>
        <taxon>Eubacteriales</taxon>
        <taxon>Clostridiaceae</taxon>
        <taxon>Inconstantimicrobium</taxon>
    </lineage>
</organism>
<name>A0ACB5RG29_9CLOT</name>
<gene>
    <name evidence="1" type="ORF">rsdtw13_33130</name>
</gene>